<comment type="caution">
    <text evidence="1">The sequence shown here is derived from an EMBL/GenBank/DDBJ whole genome shotgun (WGS) entry which is preliminary data.</text>
</comment>
<feature type="non-terminal residue" evidence="1">
    <location>
        <position position="56"/>
    </location>
</feature>
<reference evidence="1" key="1">
    <citation type="submission" date="2021-02" db="EMBL/GenBank/DDBJ databases">
        <authorList>
            <person name="Nowell W R."/>
        </authorList>
    </citation>
    <scope>NUCLEOTIDE SEQUENCE</scope>
</reference>
<protein>
    <submittedName>
        <fullName evidence="1">Uncharacterized protein</fullName>
    </submittedName>
</protein>
<keyword evidence="2" id="KW-1185">Reference proteome</keyword>
<name>A0A821MYC1_9BILA</name>
<accession>A0A821MYC1</accession>
<dbReference type="EMBL" id="CAJOBG010120136">
    <property type="protein sequence ID" value="CAF4774856.1"/>
    <property type="molecule type" value="Genomic_DNA"/>
</dbReference>
<organism evidence="1 2">
    <name type="scientific">Rotaria magnacalcarata</name>
    <dbReference type="NCBI Taxonomy" id="392030"/>
    <lineage>
        <taxon>Eukaryota</taxon>
        <taxon>Metazoa</taxon>
        <taxon>Spiralia</taxon>
        <taxon>Gnathifera</taxon>
        <taxon>Rotifera</taxon>
        <taxon>Eurotatoria</taxon>
        <taxon>Bdelloidea</taxon>
        <taxon>Philodinida</taxon>
        <taxon>Philodinidae</taxon>
        <taxon>Rotaria</taxon>
    </lineage>
</organism>
<dbReference type="Proteomes" id="UP000663866">
    <property type="component" value="Unassembled WGS sequence"/>
</dbReference>
<evidence type="ECO:0000313" key="1">
    <source>
        <dbReference type="EMBL" id="CAF4774856.1"/>
    </source>
</evidence>
<dbReference type="AlphaFoldDB" id="A0A821MYC1"/>
<gene>
    <name evidence="1" type="ORF">OVN521_LOCUS50962</name>
</gene>
<evidence type="ECO:0000313" key="2">
    <source>
        <dbReference type="Proteomes" id="UP000663866"/>
    </source>
</evidence>
<proteinExistence type="predicted"/>
<sequence>MVFDTSSPPASSSSTNRLLSLERMCKSPHSSTIDLTLSDERDLSQIEAANKHQQQP</sequence>